<organism evidence="4 5">
    <name type="scientific">Chryseobacterium indoltheticum</name>
    <dbReference type="NCBI Taxonomy" id="254"/>
    <lineage>
        <taxon>Bacteria</taxon>
        <taxon>Pseudomonadati</taxon>
        <taxon>Bacteroidota</taxon>
        <taxon>Flavobacteriia</taxon>
        <taxon>Flavobacteriales</taxon>
        <taxon>Weeksellaceae</taxon>
        <taxon>Chryseobacterium group</taxon>
        <taxon>Chryseobacterium</taxon>
    </lineage>
</organism>
<dbReference type="Gene3D" id="3.40.50.2000">
    <property type="entry name" value="Glycogen Phosphorylase B"/>
    <property type="match status" value="2"/>
</dbReference>
<accession>A0A3G6N5H4</accession>
<dbReference type="GO" id="GO:0016757">
    <property type="term" value="F:glycosyltransferase activity"/>
    <property type="evidence" value="ECO:0007669"/>
    <property type="project" value="InterPro"/>
</dbReference>
<evidence type="ECO:0000256" key="1">
    <source>
        <dbReference type="ARBA" id="ARBA00022679"/>
    </source>
</evidence>
<dbReference type="PANTHER" id="PTHR46401:SF2">
    <property type="entry name" value="GLYCOSYLTRANSFERASE WBBK-RELATED"/>
    <property type="match status" value="1"/>
</dbReference>
<dbReference type="EMBL" id="CP033928">
    <property type="protein sequence ID" value="AZA63241.1"/>
    <property type="molecule type" value="Genomic_DNA"/>
</dbReference>
<feature type="transmembrane region" description="Helical" evidence="2">
    <location>
        <begin position="92"/>
        <end position="112"/>
    </location>
</feature>
<dbReference type="Pfam" id="PF00534">
    <property type="entry name" value="Glycos_transf_1"/>
    <property type="match status" value="1"/>
</dbReference>
<keyword evidence="2" id="KW-0812">Transmembrane</keyword>
<evidence type="ECO:0000259" key="3">
    <source>
        <dbReference type="Pfam" id="PF00534"/>
    </source>
</evidence>
<evidence type="ECO:0000313" key="5">
    <source>
        <dbReference type="Proteomes" id="UP000269076"/>
    </source>
</evidence>
<keyword evidence="1 4" id="KW-0808">Transferase</keyword>
<reference evidence="4 5" key="1">
    <citation type="submission" date="2018-11" db="EMBL/GenBank/DDBJ databases">
        <title>Proposal to divide the Flavobacteriaceae and reorganize its genera based on Amino Acid Identity values calculated from whole genome sequences.</title>
        <authorList>
            <person name="Nicholson A.C."/>
            <person name="Gulvik C.A."/>
            <person name="Whitney A.M."/>
            <person name="Humrighouse B.W."/>
            <person name="Bell M."/>
            <person name="Holmes B."/>
            <person name="Steigerwalt A."/>
            <person name="Villarma A."/>
            <person name="Sheth M."/>
            <person name="Batra D."/>
            <person name="Pryor J."/>
            <person name="Bernardet J.-F."/>
            <person name="Hugo C."/>
            <person name="Kampfer P."/>
            <person name="Newman J."/>
            <person name="Mcquiston J.R."/>
        </authorList>
    </citation>
    <scope>NUCLEOTIDE SEQUENCE [LARGE SCALE GENOMIC DNA]</scope>
    <source>
        <strain evidence="4 5">G0211</strain>
    </source>
</reference>
<evidence type="ECO:0000256" key="2">
    <source>
        <dbReference type="SAM" id="Phobius"/>
    </source>
</evidence>
<dbReference type="PANTHER" id="PTHR46401">
    <property type="entry name" value="GLYCOSYLTRANSFERASE WBBK-RELATED"/>
    <property type="match status" value="1"/>
</dbReference>
<name>A0A3G6N5H4_9FLAO</name>
<dbReference type="AlphaFoldDB" id="A0A3G6N5H4"/>
<gene>
    <name evidence="4" type="ORF">EG340_17760</name>
</gene>
<keyword evidence="2" id="KW-1133">Transmembrane helix</keyword>
<feature type="domain" description="Glycosyl transferase family 1" evidence="3">
    <location>
        <begin position="181"/>
        <end position="338"/>
    </location>
</feature>
<proteinExistence type="predicted"/>
<evidence type="ECO:0000313" key="4">
    <source>
        <dbReference type="EMBL" id="AZA63241.1"/>
    </source>
</evidence>
<keyword evidence="2" id="KW-0472">Membrane</keyword>
<sequence>MLTINNTIFYEENNKLFLNKETGGFFVKLEGLGNSVSAFQISQKKTAKDTFANFSLSDTNVKIHDVQRNGDRFLPFLKSFFIIQKEILKNDFVYIFYPGPICQIIALLCIFYRKPFGLYIRGEQGIESKLSQIIVKKAKTIFTISPRFTEKILRSNIHTQTIRPMIGFEESDIILQKKIDFSGKVELLYVGRLVFDKGLFELLDALEVLKTKKFNVHLKLVGGGTDYDALVSYVKQKKLDENVTFFGMISDKATLINIYKMSDIFVLPTYHEGFPRVLYEAMMMHMPILTTFVGSIGYLMKDNSNCLELVPKNNESIVNQVERLINDSDLAQKLADRGLNTITSYLEDKKVNHAEQLDQFIKKFL</sequence>
<dbReference type="Proteomes" id="UP000269076">
    <property type="component" value="Chromosome"/>
</dbReference>
<dbReference type="InterPro" id="IPR001296">
    <property type="entry name" value="Glyco_trans_1"/>
</dbReference>
<dbReference type="SUPFAM" id="SSF53756">
    <property type="entry name" value="UDP-Glycosyltransferase/glycogen phosphorylase"/>
    <property type="match status" value="1"/>
</dbReference>
<dbReference type="CDD" id="cd03801">
    <property type="entry name" value="GT4_PimA-like"/>
    <property type="match status" value="1"/>
</dbReference>
<protein>
    <submittedName>
        <fullName evidence="4">Glycosyltransferase</fullName>
    </submittedName>
</protein>